<evidence type="ECO:0000313" key="4">
    <source>
        <dbReference type="EMBL" id="SMF25294.1"/>
    </source>
</evidence>
<dbReference type="SUPFAM" id="SSF51905">
    <property type="entry name" value="FAD/NAD(P)-binding domain"/>
    <property type="match status" value="1"/>
</dbReference>
<feature type="domain" description="FAD dependent oxidoreductase" evidence="3">
    <location>
        <begin position="42"/>
        <end position="401"/>
    </location>
</feature>
<dbReference type="STRING" id="560819.SAMN05428998_108152"/>
<dbReference type="AlphaFoldDB" id="A0A1Y6BXU5"/>
<dbReference type="PANTHER" id="PTHR13847">
    <property type="entry name" value="SARCOSINE DEHYDROGENASE-RELATED"/>
    <property type="match status" value="1"/>
</dbReference>
<dbReference type="GO" id="GO:0005737">
    <property type="term" value="C:cytoplasm"/>
    <property type="evidence" value="ECO:0007669"/>
    <property type="project" value="TreeGrafter"/>
</dbReference>
<dbReference type="Pfam" id="PF01266">
    <property type="entry name" value="DAO"/>
    <property type="match status" value="1"/>
</dbReference>
<name>A0A1Y6BXU5_9PROT</name>
<feature type="region of interest" description="Disordered" evidence="2">
    <location>
        <begin position="1"/>
        <end position="24"/>
    </location>
</feature>
<gene>
    <name evidence="4" type="ORF">SAMN05428998_108152</name>
</gene>
<dbReference type="EMBL" id="FWZX01000008">
    <property type="protein sequence ID" value="SMF25294.1"/>
    <property type="molecule type" value="Genomic_DNA"/>
</dbReference>
<sequence length="446" mass="47175">MTAAALARSIPDRPPSPASLWAATAPAAPRRPAASGELQAEVVVVGGGYSGLSTAHHLAERGVEALVLEANEVGWGASGRNGGVVSGKFRLGFAEMERLHGLETARRMHAIGREAVEAVEALIARYGIAAARLQANGNLRCAHNARQLGLLAAEADWLAGRLGDRSYELLPAGTIAEETGSAGFVGGLLGHHAATLHPLGYARGLAAGLERRGVRIREATPALRVRRDGAGLLVETPEAAIRAGKVVLATNAYSDLTPASDRLRRSLVPFRSAIIATAPLPPALDAGLLARERSYSETRRMMRWFRKVEGRIVFGGRGAFGKTDSEAAFEGLRRAMVGLFPELADVRVAYRWSGLVGMTLDKLPHVGRLEAGPFEGRLAFAAGFNGAGVALSSLIGRYLAAFLCGETPEVALLDAARLRPIPCPALREPAVRLTAGLYQFLDFIGR</sequence>
<dbReference type="InterPro" id="IPR036188">
    <property type="entry name" value="FAD/NAD-bd_sf"/>
</dbReference>
<keyword evidence="1" id="KW-0560">Oxidoreductase</keyword>
<dbReference type="Gene3D" id="3.50.50.60">
    <property type="entry name" value="FAD/NAD(P)-binding domain"/>
    <property type="match status" value="1"/>
</dbReference>
<evidence type="ECO:0000259" key="3">
    <source>
        <dbReference type="Pfam" id="PF01266"/>
    </source>
</evidence>
<dbReference type="PANTHER" id="PTHR13847:SF281">
    <property type="entry name" value="FAD DEPENDENT OXIDOREDUCTASE DOMAIN-CONTAINING PROTEIN"/>
    <property type="match status" value="1"/>
</dbReference>
<dbReference type="Gene3D" id="3.30.9.10">
    <property type="entry name" value="D-Amino Acid Oxidase, subunit A, domain 2"/>
    <property type="match status" value="1"/>
</dbReference>
<dbReference type="GO" id="GO:0016491">
    <property type="term" value="F:oxidoreductase activity"/>
    <property type="evidence" value="ECO:0007669"/>
    <property type="project" value="UniProtKB-KW"/>
</dbReference>
<organism evidence="4 5">
    <name type="scientific">Tistlia consotensis USBA 355</name>
    <dbReference type="NCBI Taxonomy" id="560819"/>
    <lineage>
        <taxon>Bacteria</taxon>
        <taxon>Pseudomonadati</taxon>
        <taxon>Pseudomonadota</taxon>
        <taxon>Alphaproteobacteria</taxon>
        <taxon>Rhodospirillales</taxon>
        <taxon>Rhodovibrionaceae</taxon>
        <taxon>Tistlia</taxon>
    </lineage>
</organism>
<keyword evidence="5" id="KW-1185">Reference proteome</keyword>
<proteinExistence type="predicted"/>
<evidence type="ECO:0000313" key="5">
    <source>
        <dbReference type="Proteomes" id="UP000192917"/>
    </source>
</evidence>
<protein>
    <submittedName>
        <fullName evidence="4">Glycine/D-amino acid oxidase</fullName>
    </submittedName>
</protein>
<dbReference type="RefSeq" id="WP_085123035.1">
    <property type="nucleotide sequence ID" value="NZ_FWZX01000008.1"/>
</dbReference>
<dbReference type="Proteomes" id="UP000192917">
    <property type="component" value="Unassembled WGS sequence"/>
</dbReference>
<reference evidence="4 5" key="1">
    <citation type="submission" date="2017-04" db="EMBL/GenBank/DDBJ databases">
        <authorList>
            <person name="Afonso C.L."/>
            <person name="Miller P.J."/>
            <person name="Scott M.A."/>
            <person name="Spackman E."/>
            <person name="Goraichik I."/>
            <person name="Dimitrov K.M."/>
            <person name="Suarez D.L."/>
            <person name="Swayne D.E."/>
        </authorList>
    </citation>
    <scope>NUCLEOTIDE SEQUENCE [LARGE SCALE GENOMIC DNA]</scope>
    <source>
        <strain evidence="4 5">USBA 355</strain>
    </source>
</reference>
<evidence type="ECO:0000256" key="2">
    <source>
        <dbReference type="SAM" id="MobiDB-lite"/>
    </source>
</evidence>
<dbReference type="InterPro" id="IPR006076">
    <property type="entry name" value="FAD-dep_OxRdtase"/>
</dbReference>
<evidence type="ECO:0000256" key="1">
    <source>
        <dbReference type="ARBA" id="ARBA00023002"/>
    </source>
</evidence>
<accession>A0A1Y6BXU5</accession>